<accession>A0AC61S4G1</accession>
<keyword evidence="2" id="KW-1185">Reference proteome</keyword>
<dbReference type="EMBL" id="SSTG01000100">
    <property type="protein sequence ID" value="THG47019.1"/>
    <property type="molecule type" value="Genomic_DNA"/>
</dbReference>
<protein>
    <submittedName>
        <fullName evidence="1">DUF2520 domain-containing protein</fullName>
    </submittedName>
</protein>
<name>A0AC61S4G1_9BACT</name>
<gene>
    <name evidence="1" type="ORF">E5990_07915</name>
</gene>
<evidence type="ECO:0000313" key="1">
    <source>
        <dbReference type="EMBL" id="THG47019.1"/>
    </source>
</evidence>
<organism evidence="1 2">
    <name type="scientific">Muribaculum caecicola</name>
    <dbReference type="NCBI Taxonomy" id="3038144"/>
    <lineage>
        <taxon>Bacteria</taxon>
        <taxon>Pseudomonadati</taxon>
        <taxon>Bacteroidota</taxon>
        <taxon>Bacteroidia</taxon>
        <taxon>Bacteroidales</taxon>
        <taxon>Muribaculaceae</taxon>
        <taxon>Muribaculum</taxon>
    </lineage>
</organism>
<evidence type="ECO:0000313" key="2">
    <source>
        <dbReference type="Proteomes" id="UP000305401"/>
    </source>
</evidence>
<dbReference type="Proteomes" id="UP000305401">
    <property type="component" value="Unassembled WGS sequence"/>
</dbReference>
<comment type="caution">
    <text evidence="1">The sequence shown here is derived from an EMBL/GenBank/DDBJ whole genome shotgun (WGS) entry which is preliminary data.</text>
</comment>
<reference evidence="1" key="1">
    <citation type="submission" date="2019-04" db="EMBL/GenBank/DDBJ databases">
        <title>Microbes associate with the intestines of laboratory mice.</title>
        <authorList>
            <person name="Navarre W."/>
            <person name="Wong E."/>
            <person name="Huang K.C."/>
            <person name="Tropini C."/>
            <person name="Ng K."/>
            <person name="Yu B."/>
        </authorList>
    </citation>
    <scope>NUCLEOTIDE SEQUENCE</scope>
    <source>
        <strain evidence="1">NM86_A22</strain>
    </source>
</reference>
<proteinExistence type="predicted"/>
<sequence length="270" mass="29603">MARTMTCSGTDNLRHKTAVIIGSGNVATQLGKAICDKLNILQVFSPNLDNAYELSKVIGSEAINSISQIKCDADIYILAISDDAIEPFLKQVKCKNGLWIHTSGSTNINVLYGIGESQGVLYPLQTFSKHAELDFANINFLTEATSDYALNIIDSLAKATGSTNISHVSSLHREKLHVAAVFACNFANFMWTQADKILSDIGIEFNALQSLIEATLKKALTNGPEYGQTGPARRGDMKIITHHIESLDPYQAEIYKFISQKISEYYTSNS</sequence>